<feature type="compositionally biased region" description="Low complexity" evidence="1">
    <location>
        <begin position="61"/>
        <end position="72"/>
    </location>
</feature>
<feature type="compositionally biased region" description="Basic and acidic residues" evidence="1">
    <location>
        <begin position="74"/>
        <end position="87"/>
    </location>
</feature>
<name>A0ABN8J4G2_9NEOP</name>
<evidence type="ECO:0000256" key="1">
    <source>
        <dbReference type="SAM" id="MobiDB-lite"/>
    </source>
</evidence>
<sequence>MNEVLSNQLSSESARRSAARHTLGRADSAALRQRGARVGGPRRVAGRTRLRKGGGGEELRPALLHPPSASSPGFDEKRDISRATRPT</sequence>
<evidence type="ECO:0000313" key="2">
    <source>
        <dbReference type="EMBL" id="CAH2075304.1"/>
    </source>
</evidence>
<dbReference type="EMBL" id="OW152820">
    <property type="protein sequence ID" value="CAH2075304.1"/>
    <property type="molecule type" value="Genomic_DNA"/>
</dbReference>
<proteinExistence type="predicted"/>
<evidence type="ECO:0000313" key="3">
    <source>
        <dbReference type="Proteomes" id="UP000837857"/>
    </source>
</evidence>
<accession>A0ABN8J4G2</accession>
<feature type="region of interest" description="Disordered" evidence="1">
    <location>
        <begin position="1"/>
        <end position="87"/>
    </location>
</feature>
<keyword evidence="3" id="KW-1185">Reference proteome</keyword>
<gene>
    <name evidence="2" type="ORF">IPOD504_LOCUS16674</name>
</gene>
<reference evidence="2" key="1">
    <citation type="submission" date="2022-03" db="EMBL/GenBank/DDBJ databases">
        <authorList>
            <person name="Martin H S."/>
        </authorList>
    </citation>
    <scope>NUCLEOTIDE SEQUENCE</scope>
</reference>
<feature type="non-terminal residue" evidence="2">
    <location>
        <position position="1"/>
    </location>
</feature>
<dbReference type="Proteomes" id="UP000837857">
    <property type="component" value="Chromosome 8"/>
</dbReference>
<protein>
    <submittedName>
        <fullName evidence="2">Uncharacterized protein</fullName>
    </submittedName>
</protein>
<organism evidence="2 3">
    <name type="scientific">Iphiclides podalirius</name>
    <name type="common">scarce swallowtail</name>
    <dbReference type="NCBI Taxonomy" id="110791"/>
    <lineage>
        <taxon>Eukaryota</taxon>
        <taxon>Metazoa</taxon>
        <taxon>Ecdysozoa</taxon>
        <taxon>Arthropoda</taxon>
        <taxon>Hexapoda</taxon>
        <taxon>Insecta</taxon>
        <taxon>Pterygota</taxon>
        <taxon>Neoptera</taxon>
        <taxon>Endopterygota</taxon>
        <taxon>Lepidoptera</taxon>
        <taxon>Glossata</taxon>
        <taxon>Ditrysia</taxon>
        <taxon>Papilionoidea</taxon>
        <taxon>Papilionidae</taxon>
        <taxon>Papilioninae</taxon>
        <taxon>Iphiclides</taxon>
    </lineage>
</organism>